<reference evidence="1" key="1">
    <citation type="submission" date="2019-08" db="EMBL/GenBank/DDBJ databases">
        <authorList>
            <person name="Kucharzyk K."/>
            <person name="Murdoch R.W."/>
            <person name="Higgins S."/>
            <person name="Loffler F."/>
        </authorList>
    </citation>
    <scope>NUCLEOTIDE SEQUENCE</scope>
</reference>
<gene>
    <name evidence="1" type="ORF">SDC9_176584</name>
</gene>
<accession>A0A645GZS7</accession>
<name>A0A645GZS7_9ZZZZ</name>
<evidence type="ECO:0000313" key="1">
    <source>
        <dbReference type="EMBL" id="MPN29133.1"/>
    </source>
</evidence>
<sequence length="220" mass="23490">MGACNSLPVDGAGNLAPEDFPHKVEFASLQNFYYVEIPLSLLPEGCVCIAAQADVVKVVGGEIVQSETAFGEGTAVGNNWFMKFDYCIAICEQVCYNDETAWAAGTRYVTKGSWATYTPYVANTTVNIYAGQNYLVGTATFSEVVDGKVTITLAALNGAELQDIAESVKIQGYVAPPPAENPAPGLFTTYKGNATTVTVDAYADYGIHLDVQRVVDCPEL</sequence>
<organism evidence="1">
    <name type="scientific">bioreactor metagenome</name>
    <dbReference type="NCBI Taxonomy" id="1076179"/>
    <lineage>
        <taxon>unclassified sequences</taxon>
        <taxon>metagenomes</taxon>
        <taxon>ecological metagenomes</taxon>
    </lineage>
</organism>
<protein>
    <submittedName>
        <fullName evidence="1">Uncharacterized protein</fullName>
    </submittedName>
</protein>
<proteinExistence type="predicted"/>
<comment type="caution">
    <text evidence="1">The sequence shown here is derived from an EMBL/GenBank/DDBJ whole genome shotgun (WGS) entry which is preliminary data.</text>
</comment>
<dbReference type="EMBL" id="VSSQ01079691">
    <property type="protein sequence ID" value="MPN29133.1"/>
    <property type="molecule type" value="Genomic_DNA"/>
</dbReference>
<dbReference type="AlphaFoldDB" id="A0A645GZS7"/>